<accession>A0A1Q3BIA0</accession>
<organism evidence="1 2">
    <name type="scientific">Cephalotus follicularis</name>
    <name type="common">Albany pitcher plant</name>
    <dbReference type="NCBI Taxonomy" id="3775"/>
    <lineage>
        <taxon>Eukaryota</taxon>
        <taxon>Viridiplantae</taxon>
        <taxon>Streptophyta</taxon>
        <taxon>Embryophyta</taxon>
        <taxon>Tracheophyta</taxon>
        <taxon>Spermatophyta</taxon>
        <taxon>Magnoliopsida</taxon>
        <taxon>eudicotyledons</taxon>
        <taxon>Gunneridae</taxon>
        <taxon>Pentapetalae</taxon>
        <taxon>rosids</taxon>
        <taxon>fabids</taxon>
        <taxon>Oxalidales</taxon>
        <taxon>Cephalotaceae</taxon>
        <taxon>Cephalotus</taxon>
    </lineage>
</organism>
<reference evidence="2" key="1">
    <citation type="submission" date="2016-04" db="EMBL/GenBank/DDBJ databases">
        <title>Cephalotus genome sequencing.</title>
        <authorList>
            <person name="Fukushima K."/>
            <person name="Hasebe M."/>
            <person name="Fang X."/>
        </authorList>
    </citation>
    <scope>NUCLEOTIDE SEQUENCE [LARGE SCALE GENOMIC DNA]</scope>
    <source>
        <strain evidence="2">cv. St1</strain>
    </source>
</reference>
<keyword evidence="2" id="KW-1185">Reference proteome</keyword>
<dbReference type="STRING" id="3775.A0A1Q3BIA0"/>
<dbReference type="InterPro" id="IPR021827">
    <property type="entry name" value="Nup186/Nup192/Nup205"/>
</dbReference>
<dbReference type="PANTHER" id="PTHR31344:SF15">
    <property type="entry name" value="EEIG1_EHBP1 PROTEIN AMINO-TERMINAL DOMAIN PROTEIN"/>
    <property type="match status" value="1"/>
</dbReference>
<dbReference type="AlphaFoldDB" id="A0A1Q3BIA0"/>
<evidence type="ECO:0000313" key="1">
    <source>
        <dbReference type="EMBL" id="GAV67737.1"/>
    </source>
</evidence>
<evidence type="ECO:0000313" key="2">
    <source>
        <dbReference type="Proteomes" id="UP000187406"/>
    </source>
</evidence>
<name>A0A1Q3BIA0_CEPFO</name>
<dbReference type="GO" id="GO:0005643">
    <property type="term" value="C:nuclear pore"/>
    <property type="evidence" value="ECO:0007669"/>
    <property type="project" value="InterPro"/>
</dbReference>
<dbReference type="EMBL" id="BDDD01000584">
    <property type="protein sequence ID" value="GAV67737.1"/>
    <property type="molecule type" value="Genomic_DNA"/>
</dbReference>
<dbReference type="OrthoDB" id="20172at2759"/>
<sequence>QCVARLDVAMFNAILRETDDEIPTDPVSDPISDFKVFPIPARKASFGASAQLKNAIGNWSRWLTDLFGMDDDDDARENENDGDENDERHETSFKSFHLLNALSDLMMLPKDMLLSTIQKEVCPALSTQLIKRVCSFFPDKFYPEPIPDVVLEALESEDPLEAGEECATNIPCIAAPPVNLPPSAVSLAGIISGEGGSEPQLRRSGSSVIKKAYTSDDELEELNSPISSILYLPAFTCSREAQLETKGKWQSKCCQI</sequence>
<evidence type="ECO:0008006" key="3">
    <source>
        <dbReference type="Google" id="ProtNLM"/>
    </source>
</evidence>
<comment type="caution">
    <text evidence="1">The sequence shown here is derived from an EMBL/GenBank/DDBJ whole genome shotgun (WGS) entry which is preliminary data.</text>
</comment>
<proteinExistence type="predicted"/>
<feature type="non-terminal residue" evidence="1">
    <location>
        <position position="1"/>
    </location>
</feature>
<dbReference type="InParanoid" id="A0A1Q3BIA0"/>
<dbReference type="Proteomes" id="UP000187406">
    <property type="component" value="Unassembled WGS sequence"/>
</dbReference>
<protein>
    <recommendedName>
        <fullName evidence="3">Dilute domain-containing protein</fullName>
    </recommendedName>
</protein>
<gene>
    <name evidence="1" type="ORF">CFOL_v3_11241</name>
</gene>
<dbReference type="PANTHER" id="PTHR31344">
    <property type="entry name" value="NUCLEAR PORE COMPLEX PROTEIN NUP205"/>
    <property type="match status" value="1"/>
</dbReference>